<sequence>MRTHVAPDGGILVAGYTTGGLDGHTNAGSPSADTVVIKLDASGAWSWTVQRGTSAYHGDICTALQVAPDGGILLAGYAHGGLDGNTNSGDQDMVVMKLNASGAWSWTVQRGTSGSDSARALQVAPDGGILVAGSTTGDLDGNTNAGGSDIFIMKLDASGAWSWTVQRGTSMHDNPAAMQVAPDGGILVAGGTQGDLDGNTNAGGHDIFIMKLDASGAWSWTVLRGSSLDEVARDMQVASDGGILVVGDTTGDLDANTNAGSLDIYVMKFATTTTTTATSTTTTKSMTTTSTKTSSTSTTRTSSSTATTTSSSTTATFTSTKTSMTTTSTTASSTSTTRTSSSTATSMTASSTSSLSFTSTSSRTTTSRSSSSSSTTLSTSTTITSSSTSATSSSTTSSSVTVTSSKTTTMSSSATSTTSSSSITTTLSITSSTDTTQTATITTATISTSSTSTFSTSATTVTCEAGQHACSIFDYGSDGRPSKAPKVQCLSRCCDDTAWTCLPNNSSASCWMKAAGPCPPLPCAADEIPCYSTPYNAAHFSCYAAAEGCPCDEQQTECFIRGQHVCFPKETSCPVDCQGLPECHHESGNTSCATSTGCRCEDGEFPCRQQDSNLTICLAEDWCPKTCEEHQELCALTSFKDGRQYITQNCSWDTVCPRVWCDNVTARLCNVGGYDFCVDRGAECPCADKECSVENFDAQGNFLSFSTKCVSNNVPCECGDNAKLCGAYCVPAAEVCCDNATSRWCYALSRTAEGSVDFAKEPEATCMPNSELCGCGVNTNAKPCTWTDNSGRQRQQCVWEGDDCPCTSKQCVKVDYNSSGSIRNVTKDCVANGDQSPCGDNAITCPTPGQDDTCLPPSAGRCPLNCPEGEEICYRVGFNNMGHPLLPPQEVCVPQGSKCGCGQNSFECNAGECLPLVGGYCPNCPAGEVQCPDVVNFRPDGTEESSVPPTPSCASSAELCPCGQSAKWCKSRERCVFQGEACCEDHEKLCTLTDYTEDGNVTGSQSICWPRGEEYKCPCGGHAVWCPSANQCVPEFAKKQTCPCNAWQKMCYVTDYTETGVTSGTAPACVDREQDCPCGQNSLTCPDPRDPTRMECPPRVQSGIATSCPMPCSREQERQGNLTCTKIDFLPPGVYRQSTGCFPPDACKPGVSMKSCQSGAFIPVWWKCDLSRTANRLTTSQVLETSQVTIRICERTETAFESLPNVAIELRSLLEIPHWMTSIAVFVWENVEFVITGPGKMNSTTRRLQGANDSVWGSPDDLANRLAREVRQKSARVAKTLAPIGELCGDAFVATVRLQQEEDTTSTPGEEDTTTTTTSTPGKEGFQLLLALAAGSGSTVALIIAFGIIYKGWRRPTPRKVVQDDLGEQEEGYDLADPQKLVAYFVECDVRPVRLEFLEQLREMNKPLPRRQEAESLRAPSGASALVELDELSSLLFKENQFVTKSDKVIRLGSLSHCWESREHPDPWNFQLAQTVDHFRHKQGQQSEIWIFIDYTSLHQYKRSAFQQGVFSKALDQMHVLYAHEAMKVYILAELTPKEVKEEMGHIRPHLPVYREEQDAVVDTPISELILNDNPYEKRGWCQAEMEWASLREAGARVPLPPAVFAKKMDQMKFTHRNDTDCVKELQSKVFLEKISKTQFLNLRGLESEQVEVLCKALPHYRFLNAITVADTSLGCQGVQAVMSCRARHVYLINCGIGDTEAAVIADILSSGTAVEELSLRDAQVTSEGMALLQQGLATFRTVTMDVNGRRLSQVLAPAGPAGAVCARELPKLPGEVENSDVDLRDTEWYAHYLQSVFSAIQGCYDDGATGIVLMAICPSSFEWCCLQEDLRRAETEQSYPFYSKGLEITPLNVISSRTVALECLRDELLSASADGKFVIIASCTEKDSQEAITVMKEHNANREATHGPVRGAWSPSERLLYVESADQGPRSATALPEGCPHTLV</sequence>
<dbReference type="Gene3D" id="3.80.10.10">
    <property type="entry name" value="Ribonuclease Inhibitor"/>
    <property type="match status" value="1"/>
</dbReference>
<evidence type="ECO:0000313" key="3">
    <source>
        <dbReference type="Proteomes" id="UP000604046"/>
    </source>
</evidence>
<dbReference type="Proteomes" id="UP000604046">
    <property type="component" value="Unassembled WGS sequence"/>
</dbReference>
<dbReference type="PANTHER" id="PTHR42754">
    <property type="entry name" value="ENDOGLUCANASE"/>
    <property type="match status" value="1"/>
</dbReference>
<feature type="compositionally biased region" description="Acidic residues" evidence="1">
    <location>
        <begin position="1301"/>
        <end position="1313"/>
    </location>
</feature>
<evidence type="ECO:0000313" key="2">
    <source>
        <dbReference type="EMBL" id="CAE7466799.1"/>
    </source>
</evidence>
<reference evidence="2" key="1">
    <citation type="submission" date="2021-02" db="EMBL/GenBank/DDBJ databases">
        <authorList>
            <person name="Dougan E. K."/>
            <person name="Rhodes N."/>
            <person name="Thang M."/>
            <person name="Chan C."/>
        </authorList>
    </citation>
    <scope>NUCLEOTIDE SEQUENCE</scope>
</reference>
<dbReference type="SUPFAM" id="SSF50998">
    <property type="entry name" value="Quinoprotein alcohol dehydrogenase-like"/>
    <property type="match status" value="1"/>
</dbReference>
<dbReference type="OrthoDB" id="428264at2759"/>
<dbReference type="InterPro" id="IPR032675">
    <property type="entry name" value="LRR_dom_sf"/>
</dbReference>
<comment type="caution">
    <text evidence="2">The sequence shown here is derived from an EMBL/GenBank/DDBJ whole genome shotgun (WGS) entry which is preliminary data.</text>
</comment>
<feature type="region of interest" description="Disordered" evidence="1">
    <location>
        <begin position="280"/>
        <end position="312"/>
    </location>
</feature>
<dbReference type="InterPro" id="IPR011047">
    <property type="entry name" value="Quinoprotein_ADH-like_sf"/>
</dbReference>
<evidence type="ECO:0000256" key="1">
    <source>
        <dbReference type="SAM" id="MobiDB-lite"/>
    </source>
</evidence>
<name>A0A812S9W5_9DINO</name>
<dbReference type="EMBL" id="CAJNDS010002417">
    <property type="protein sequence ID" value="CAE7466799.1"/>
    <property type="molecule type" value="Genomic_DNA"/>
</dbReference>
<keyword evidence="3" id="KW-1185">Reference proteome</keyword>
<feature type="region of interest" description="Disordered" evidence="1">
    <location>
        <begin position="1300"/>
        <end position="1321"/>
    </location>
</feature>
<dbReference type="Gene3D" id="2.130.10.80">
    <property type="entry name" value="Galactose oxidase/kelch, beta-propeller"/>
    <property type="match status" value="1"/>
</dbReference>
<accession>A0A812S9W5</accession>
<feature type="region of interest" description="Disordered" evidence="1">
    <location>
        <begin position="325"/>
        <end position="400"/>
    </location>
</feature>
<dbReference type="InterPro" id="IPR037293">
    <property type="entry name" value="Gal_Oxidase_central_sf"/>
</dbReference>
<organism evidence="2 3">
    <name type="scientific">Symbiodinium natans</name>
    <dbReference type="NCBI Taxonomy" id="878477"/>
    <lineage>
        <taxon>Eukaryota</taxon>
        <taxon>Sar</taxon>
        <taxon>Alveolata</taxon>
        <taxon>Dinophyceae</taxon>
        <taxon>Suessiales</taxon>
        <taxon>Symbiodiniaceae</taxon>
        <taxon>Symbiodinium</taxon>
    </lineage>
</organism>
<proteinExistence type="predicted"/>
<dbReference type="SUPFAM" id="SSF52047">
    <property type="entry name" value="RNI-like"/>
    <property type="match status" value="1"/>
</dbReference>
<protein>
    <submittedName>
        <fullName evidence="2">FlaEY protein</fullName>
    </submittedName>
</protein>
<gene>
    <name evidence="2" type="primary">flaEY</name>
    <name evidence="2" type="ORF">SNAT2548_LOCUS26088</name>
</gene>
<dbReference type="PANTHER" id="PTHR42754:SF1">
    <property type="entry name" value="LIPOPROTEIN"/>
    <property type="match status" value="1"/>
</dbReference>